<evidence type="ECO:0000313" key="3">
    <source>
        <dbReference type="Proteomes" id="UP000827986"/>
    </source>
</evidence>
<proteinExistence type="predicted"/>
<evidence type="ECO:0000313" key="2">
    <source>
        <dbReference type="EMBL" id="KAH1174224.1"/>
    </source>
</evidence>
<protein>
    <submittedName>
        <fullName evidence="2">Uncharacterized protein</fullName>
    </submittedName>
</protein>
<sequence>MHRGSKGPWREQAERFQPTPEAPTPYAVRGRAAGIPRGAWGRGKDNSKRATISTSLLKKRPSREEPQLPIAVCTRCRLPPVLCPRCAREQRLPKPFHAAALGRKPGGRWPPAWAEGGTQSQA</sequence>
<accession>A0A9D4AY55</accession>
<organism evidence="2 3">
    <name type="scientific">Mauremys mutica</name>
    <name type="common">yellowpond turtle</name>
    <dbReference type="NCBI Taxonomy" id="74926"/>
    <lineage>
        <taxon>Eukaryota</taxon>
        <taxon>Metazoa</taxon>
        <taxon>Chordata</taxon>
        <taxon>Craniata</taxon>
        <taxon>Vertebrata</taxon>
        <taxon>Euteleostomi</taxon>
        <taxon>Archelosauria</taxon>
        <taxon>Testudinata</taxon>
        <taxon>Testudines</taxon>
        <taxon>Cryptodira</taxon>
        <taxon>Durocryptodira</taxon>
        <taxon>Testudinoidea</taxon>
        <taxon>Geoemydidae</taxon>
        <taxon>Geoemydinae</taxon>
        <taxon>Mauremys</taxon>
    </lineage>
</organism>
<keyword evidence="3" id="KW-1185">Reference proteome</keyword>
<dbReference type="EMBL" id="JAHDVG010000480">
    <property type="protein sequence ID" value="KAH1174224.1"/>
    <property type="molecule type" value="Genomic_DNA"/>
</dbReference>
<name>A0A9D4AY55_9SAUR</name>
<gene>
    <name evidence="2" type="ORF">KIL84_002368</name>
</gene>
<dbReference type="Proteomes" id="UP000827986">
    <property type="component" value="Unassembled WGS sequence"/>
</dbReference>
<feature type="region of interest" description="Disordered" evidence="1">
    <location>
        <begin position="1"/>
        <end position="64"/>
    </location>
</feature>
<feature type="region of interest" description="Disordered" evidence="1">
    <location>
        <begin position="99"/>
        <end position="122"/>
    </location>
</feature>
<reference evidence="2" key="1">
    <citation type="submission" date="2021-09" db="EMBL/GenBank/DDBJ databases">
        <title>The genome of Mauremys mutica provides insights into the evolution of semi-aquatic lifestyle.</title>
        <authorList>
            <person name="Gong S."/>
            <person name="Gao Y."/>
        </authorList>
    </citation>
    <scope>NUCLEOTIDE SEQUENCE</scope>
    <source>
        <strain evidence="2">MM-2020</strain>
        <tissue evidence="2">Muscle</tissue>
    </source>
</reference>
<dbReference type="AlphaFoldDB" id="A0A9D4AY55"/>
<comment type="caution">
    <text evidence="2">The sequence shown here is derived from an EMBL/GenBank/DDBJ whole genome shotgun (WGS) entry which is preliminary data.</text>
</comment>
<evidence type="ECO:0000256" key="1">
    <source>
        <dbReference type="SAM" id="MobiDB-lite"/>
    </source>
</evidence>